<dbReference type="AlphaFoldDB" id="A0A0V0U175"/>
<gene>
    <name evidence="1" type="ORF">T05_2450</name>
</gene>
<dbReference type="EMBL" id="JYDJ01000085">
    <property type="protein sequence ID" value="KRX44956.1"/>
    <property type="molecule type" value="Genomic_DNA"/>
</dbReference>
<comment type="caution">
    <text evidence="1">The sequence shown here is derived from an EMBL/GenBank/DDBJ whole genome shotgun (WGS) entry which is preliminary data.</text>
</comment>
<protein>
    <submittedName>
        <fullName evidence="1">Uncharacterized protein</fullName>
    </submittedName>
</protein>
<evidence type="ECO:0000313" key="2">
    <source>
        <dbReference type="Proteomes" id="UP000055048"/>
    </source>
</evidence>
<keyword evidence="2" id="KW-1185">Reference proteome</keyword>
<dbReference type="Proteomes" id="UP000055048">
    <property type="component" value="Unassembled WGS sequence"/>
</dbReference>
<organism evidence="1 2">
    <name type="scientific">Trichinella murrelli</name>
    <dbReference type="NCBI Taxonomy" id="144512"/>
    <lineage>
        <taxon>Eukaryota</taxon>
        <taxon>Metazoa</taxon>
        <taxon>Ecdysozoa</taxon>
        <taxon>Nematoda</taxon>
        <taxon>Enoplea</taxon>
        <taxon>Dorylaimia</taxon>
        <taxon>Trichinellida</taxon>
        <taxon>Trichinellidae</taxon>
        <taxon>Trichinella</taxon>
    </lineage>
</organism>
<proteinExistence type="predicted"/>
<accession>A0A0V0U175</accession>
<evidence type="ECO:0000313" key="1">
    <source>
        <dbReference type="EMBL" id="KRX44956.1"/>
    </source>
</evidence>
<reference evidence="1 2" key="1">
    <citation type="submission" date="2015-01" db="EMBL/GenBank/DDBJ databases">
        <title>Evolution of Trichinella species and genotypes.</title>
        <authorList>
            <person name="Korhonen P.K."/>
            <person name="Edoardo P."/>
            <person name="Giuseppe L.R."/>
            <person name="Gasser R.B."/>
        </authorList>
    </citation>
    <scope>NUCLEOTIDE SEQUENCE [LARGE SCALE GENOMIC DNA]</scope>
    <source>
        <strain evidence="1">ISS417</strain>
    </source>
</reference>
<name>A0A0V0U175_9BILA</name>
<sequence length="188" mass="21625">MYSNIQCNVSQKCQQQICFRPTRSSRTRLIRRILFVNNGRRELKETRSAIRKFRAKQSCLADYTDKFWTKCEATHHHASIKVAVAGERAQFSFDVVFGAVLVNQFVSSIGGESQENGFVSGTKINRYKYGKTPIDNIFVSNEERMTSLTAACFICYHVTSTNVGEHHIRLERKAKSEWKFWIEVAQDG</sequence>